<feature type="region of interest" description="Disordered" evidence="2">
    <location>
        <begin position="976"/>
        <end position="1032"/>
    </location>
</feature>
<feature type="compositionally biased region" description="Low complexity" evidence="2">
    <location>
        <begin position="994"/>
        <end position="1032"/>
    </location>
</feature>
<dbReference type="Gene3D" id="3.30.300.30">
    <property type="match status" value="1"/>
</dbReference>
<dbReference type="InterPro" id="IPR009081">
    <property type="entry name" value="PP-bd_ACP"/>
</dbReference>
<dbReference type="PANTHER" id="PTHR45527">
    <property type="entry name" value="NONRIBOSOMAL PEPTIDE SYNTHETASE"/>
    <property type="match status" value="1"/>
</dbReference>
<protein>
    <submittedName>
        <fullName evidence="4">Amino acid adenylation domain-containing protein</fullName>
    </submittedName>
</protein>
<gene>
    <name evidence="4" type="ORF">ACFP3M_01675</name>
</gene>
<dbReference type="SUPFAM" id="SSF56801">
    <property type="entry name" value="Acetyl-CoA synthetase-like"/>
    <property type="match status" value="1"/>
</dbReference>
<reference evidence="5" key="1">
    <citation type="journal article" date="2019" name="Int. J. Syst. Evol. Microbiol.">
        <title>The Global Catalogue of Microorganisms (GCM) 10K type strain sequencing project: providing services to taxonomists for standard genome sequencing and annotation.</title>
        <authorList>
            <consortium name="The Broad Institute Genomics Platform"/>
            <consortium name="The Broad Institute Genome Sequencing Center for Infectious Disease"/>
            <person name="Wu L."/>
            <person name="Ma J."/>
        </authorList>
    </citation>
    <scope>NUCLEOTIDE SEQUENCE [LARGE SCALE GENOMIC DNA]</scope>
    <source>
        <strain evidence="5">CGMCC 1.15809</strain>
    </source>
</reference>
<dbReference type="Gene3D" id="3.40.50.1820">
    <property type="entry name" value="alpha/beta hydrolase"/>
    <property type="match status" value="2"/>
</dbReference>
<dbReference type="Gene3D" id="1.10.1200.10">
    <property type="entry name" value="ACP-like"/>
    <property type="match status" value="1"/>
</dbReference>
<dbReference type="NCBIfam" id="TIGR01733">
    <property type="entry name" value="AA-adenyl-dom"/>
    <property type="match status" value="1"/>
</dbReference>
<dbReference type="PANTHER" id="PTHR45527:SF1">
    <property type="entry name" value="FATTY ACID SYNTHASE"/>
    <property type="match status" value="1"/>
</dbReference>
<dbReference type="InterPro" id="IPR029058">
    <property type="entry name" value="AB_hydrolase_fold"/>
</dbReference>
<dbReference type="InterPro" id="IPR036736">
    <property type="entry name" value="ACP-like_sf"/>
</dbReference>
<feature type="domain" description="Carrier" evidence="3">
    <location>
        <begin position="749"/>
        <end position="843"/>
    </location>
</feature>
<dbReference type="PROSITE" id="PS00455">
    <property type="entry name" value="AMP_BINDING"/>
    <property type="match status" value="1"/>
</dbReference>
<dbReference type="Proteomes" id="UP001596241">
    <property type="component" value="Unassembled WGS sequence"/>
</dbReference>
<comment type="caution">
    <text evidence="4">The sequence shown here is derived from an EMBL/GenBank/DDBJ whole genome shotgun (WGS) entry which is preliminary data.</text>
</comment>
<dbReference type="InterPro" id="IPR025110">
    <property type="entry name" value="AMP-bd_C"/>
</dbReference>
<evidence type="ECO:0000313" key="5">
    <source>
        <dbReference type="Proteomes" id="UP001596241"/>
    </source>
</evidence>
<evidence type="ECO:0000256" key="2">
    <source>
        <dbReference type="SAM" id="MobiDB-lite"/>
    </source>
</evidence>
<dbReference type="SUPFAM" id="SSF52777">
    <property type="entry name" value="CoA-dependent acyltransferases"/>
    <property type="match status" value="1"/>
</dbReference>
<dbReference type="InterPro" id="IPR020845">
    <property type="entry name" value="AMP-binding_CS"/>
</dbReference>
<proteinExistence type="predicted"/>
<dbReference type="EMBL" id="JBHSPW010000001">
    <property type="protein sequence ID" value="MFC5891539.1"/>
    <property type="molecule type" value="Genomic_DNA"/>
</dbReference>
<comment type="cofactor">
    <cofactor evidence="1">
        <name>pantetheine 4'-phosphate</name>
        <dbReference type="ChEBI" id="CHEBI:47942"/>
    </cofactor>
</comment>
<name>A0ABW1FCD5_9ACTN</name>
<evidence type="ECO:0000259" key="3">
    <source>
        <dbReference type="PROSITE" id="PS50075"/>
    </source>
</evidence>
<feature type="region of interest" description="Disordered" evidence="2">
    <location>
        <begin position="1054"/>
        <end position="1077"/>
    </location>
</feature>
<dbReference type="Pfam" id="PF13193">
    <property type="entry name" value="AMP-binding_C"/>
    <property type="match status" value="1"/>
</dbReference>
<organism evidence="4 5">
    <name type="scientific">Streptomyces ramulosus</name>
    <dbReference type="NCBI Taxonomy" id="47762"/>
    <lineage>
        <taxon>Bacteria</taxon>
        <taxon>Bacillati</taxon>
        <taxon>Actinomycetota</taxon>
        <taxon>Actinomycetes</taxon>
        <taxon>Kitasatosporales</taxon>
        <taxon>Streptomycetaceae</taxon>
        <taxon>Streptomyces</taxon>
    </lineage>
</organism>
<dbReference type="RefSeq" id="WP_345081569.1">
    <property type="nucleotide sequence ID" value="NZ_BAAAWG010000006.1"/>
</dbReference>
<dbReference type="PROSITE" id="PS50075">
    <property type="entry name" value="CARRIER"/>
    <property type="match status" value="1"/>
</dbReference>
<evidence type="ECO:0000256" key="1">
    <source>
        <dbReference type="ARBA" id="ARBA00001957"/>
    </source>
</evidence>
<accession>A0ABW1FCD5</accession>
<dbReference type="CDD" id="cd05930">
    <property type="entry name" value="A_NRPS"/>
    <property type="match status" value="1"/>
</dbReference>
<dbReference type="InterPro" id="IPR001031">
    <property type="entry name" value="Thioesterase"/>
</dbReference>
<feature type="compositionally biased region" description="Low complexity" evidence="2">
    <location>
        <begin position="1054"/>
        <end position="1063"/>
    </location>
</feature>
<dbReference type="InterPro" id="IPR045851">
    <property type="entry name" value="AMP-bd_C_sf"/>
</dbReference>
<dbReference type="SUPFAM" id="SSF53474">
    <property type="entry name" value="alpha/beta-Hydrolases"/>
    <property type="match status" value="1"/>
</dbReference>
<sequence length="1176" mass="124318">MTKPTDHDREYWRTVLTGAGFTAVPRWAPTPVPGVATHELPLPAELLDRLDRWGGEHGVPWEAILLAAHTRVLAALSGERQVTTGCTTAATGPALPCRLSAAPVTWRELAQEAARHLTDLAAHRACAVPRLAAELGLDPVLFEAEIDPYGHGGDPLGTSVLRLSVTRHGSGARLRTRHRTDALDAESAARIAGYHRTALTHFAADPDAPYGRHGLLSDAERRFQLDALAGPHRPLPDRRFHELFEDRVRTHPDTVAAVLGDRSLTYRELNDRANALGHALLSRGLTREGVVAVVTERNLDWMAAVLAVFKAGGVYLPVEPHFPPDRIAAMLTRAGCTLALTEPGSTTTLDQALAALPAVRTLRIDAALAAGHPTGDLGVRVAADQLAYLYFTSGSTGEPKGALCEHAGFLNHLHAKIADLGIAEGHTVAQTAPQCFDISLWQLVAALLVGGRTHLVEQPVVLDVERFVDTLAAARITVLQVVPSYLEAVLTHLERTPRPLPDLRCVSVTGEALKKPLVQRWFAAHPGIRLVNAYGLTETSDDTNHEVMDRAPDGDRIPLGPCVSNARVYVTDDHLEPVPLGAPGQIVFSGVCVGRGYVNDPERTRQAFGDDPHRPGERLYQGGDIGRWLPGGKLEFLGRRDAQVKIRGFRIEIGEIENALLRVDGVRDGAVVVSGEGPGTHLVAFYSGPHPLETTALRARLAESLPAYMLPAAFHWHARLPLTGNGKIDKRTLAGLAARPAPPEERHRPPRTPAERRLARAWSEVLGVPEAAVGRDDHFFDRGGTSLAAVKLVIALDRAVSLKDLIRRPVLADLAALLDDGRGPDHGLLQTLAEPADAPRGHLVAFPGAGGNALGFRPLAEALRTAGYAAHAVELPGHDPADRTPLAPLERVAEATADEIARRALTGVVLWGHSAGAALAVATARLLQDRGAPARHVFIGARLLAEAGEASTAPGDTAELRAVPGPADEAAAALGATGEARATSGHAMSERAAADAAGPAAGDSTGPAAADSTVPAAAGGTGPAAVRVTGSGTRLTAVRTTADRTDAGTALAAHAAGTGTDTAPPLSGDAPEPAAPEDVHAARAAAHRHDSAVAHRYLAAVLDQDEPPVRLTVPLTLVLADDDPLTRTTGRPHDAWRRLAADVTLHRLPDGGHHFHHTRPTETARAVLDRITPPPA</sequence>
<dbReference type="Gene3D" id="3.40.50.12780">
    <property type="entry name" value="N-terminal domain of ligase-like"/>
    <property type="match status" value="1"/>
</dbReference>
<dbReference type="Pfam" id="PF00550">
    <property type="entry name" value="PP-binding"/>
    <property type="match status" value="1"/>
</dbReference>
<keyword evidence="5" id="KW-1185">Reference proteome</keyword>
<dbReference type="InterPro" id="IPR042099">
    <property type="entry name" value="ANL_N_sf"/>
</dbReference>
<dbReference type="Pfam" id="PF00501">
    <property type="entry name" value="AMP-binding"/>
    <property type="match status" value="1"/>
</dbReference>
<dbReference type="InterPro" id="IPR010071">
    <property type="entry name" value="AA_adenyl_dom"/>
</dbReference>
<dbReference type="InterPro" id="IPR000873">
    <property type="entry name" value="AMP-dep_synth/lig_dom"/>
</dbReference>
<evidence type="ECO:0000313" key="4">
    <source>
        <dbReference type="EMBL" id="MFC5891539.1"/>
    </source>
</evidence>
<dbReference type="Gene3D" id="3.30.559.30">
    <property type="entry name" value="Nonribosomal peptide synthetase, condensation domain"/>
    <property type="match status" value="1"/>
</dbReference>
<dbReference type="Pfam" id="PF00975">
    <property type="entry name" value="Thioesterase"/>
    <property type="match status" value="1"/>
</dbReference>